<name>A0A1Q9EEU9_SYMMI</name>
<accession>A0A1Q9EEU9</accession>
<dbReference type="SMART" id="SM00236">
    <property type="entry name" value="fCBD"/>
    <property type="match status" value="1"/>
</dbReference>
<sequence length="176" mass="19515">MLRLLESTATTTATASTSEPPATTTASAACVGAWQQCGGRNHAGATCCVEGYLCVMDNEWYSQSIFRSSFAGWEGRVPRAEVMDLMQLDGASRRRELFRLTTEQLAALLQKDVAVIMCQKLTLRAMWARPSRNDLVMLRLAVMLRLRSVWPEAPRDKGLSTARAEQIEEPAPLTQH</sequence>
<evidence type="ECO:0000259" key="3">
    <source>
        <dbReference type="PROSITE" id="PS51164"/>
    </source>
</evidence>
<feature type="domain" description="CBM1" evidence="3">
    <location>
        <begin position="29"/>
        <end position="65"/>
    </location>
</feature>
<proteinExistence type="predicted"/>
<dbReference type="Pfam" id="PF00734">
    <property type="entry name" value="CBM_1"/>
    <property type="match status" value="1"/>
</dbReference>
<dbReference type="EMBL" id="LSRX01000171">
    <property type="protein sequence ID" value="OLQ05966.1"/>
    <property type="molecule type" value="Genomic_DNA"/>
</dbReference>
<evidence type="ECO:0000313" key="5">
    <source>
        <dbReference type="Proteomes" id="UP000186817"/>
    </source>
</evidence>
<dbReference type="GO" id="GO:0005975">
    <property type="term" value="P:carbohydrate metabolic process"/>
    <property type="evidence" value="ECO:0007669"/>
    <property type="project" value="InterPro"/>
</dbReference>
<gene>
    <name evidence="4" type="primary">manF</name>
    <name evidence="4" type="ORF">AK812_SmicGene10798</name>
</gene>
<dbReference type="AlphaFoldDB" id="A0A1Q9EEU9"/>
<dbReference type="GO" id="GO:0030248">
    <property type="term" value="F:cellulose binding"/>
    <property type="evidence" value="ECO:0007669"/>
    <property type="project" value="InterPro"/>
</dbReference>
<protein>
    <submittedName>
        <fullName evidence="4">Mannan endo-1,4-beta-mannosidase F</fullName>
    </submittedName>
</protein>
<dbReference type="InterPro" id="IPR035971">
    <property type="entry name" value="CBD_sf"/>
</dbReference>
<evidence type="ECO:0000256" key="2">
    <source>
        <dbReference type="SAM" id="MobiDB-lite"/>
    </source>
</evidence>
<dbReference type="PROSITE" id="PS51164">
    <property type="entry name" value="CBM1_2"/>
    <property type="match status" value="1"/>
</dbReference>
<dbReference type="GO" id="GO:0005576">
    <property type="term" value="C:extracellular region"/>
    <property type="evidence" value="ECO:0007669"/>
    <property type="project" value="InterPro"/>
</dbReference>
<dbReference type="Proteomes" id="UP000186817">
    <property type="component" value="Unassembled WGS sequence"/>
</dbReference>
<dbReference type="SUPFAM" id="SSF57180">
    <property type="entry name" value="Cellulose-binding domain"/>
    <property type="match status" value="1"/>
</dbReference>
<feature type="region of interest" description="Disordered" evidence="2">
    <location>
        <begin position="1"/>
        <end position="23"/>
    </location>
</feature>
<comment type="caution">
    <text evidence="4">The sequence shown here is derived from an EMBL/GenBank/DDBJ whole genome shotgun (WGS) entry which is preliminary data.</text>
</comment>
<organism evidence="4 5">
    <name type="scientific">Symbiodinium microadriaticum</name>
    <name type="common">Dinoflagellate</name>
    <name type="synonym">Zooxanthella microadriatica</name>
    <dbReference type="NCBI Taxonomy" id="2951"/>
    <lineage>
        <taxon>Eukaryota</taxon>
        <taxon>Sar</taxon>
        <taxon>Alveolata</taxon>
        <taxon>Dinophyceae</taxon>
        <taxon>Suessiales</taxon>
        <taxon>Symbiodiniaceae</taxon>
        <taxon>Symbiodinium</taxon>
    </lineage>
</organism>
<keyword evidence="5" id="KW-1185">Reference proteome</keyword>
<dbReference type="PROSITE" id="PS51257">
    <property type="entry name" value="PROKAR_LIPOPROTEIN"/>
    <property type="match status" value="1"/>
</dbReference>
<evidence type="ECO:0000313" key="4">
    <source>
        <dbReference type="EMBL" id="OLQ05966.1"/>
    </source>
</evidence>
<dbReference type="OrthoDB" id="444269at2759"/>
<evidence type="ECO:0000256" key="1">
    <source>
        <dbReference type="ARBA" id="ARBA00022729"/>
    </source>
</evidence>
<keyword evidence="1" id="KW-0732">Signal</keyword>
<dbReference type="InterPro" id="IPR000254">
    <property type="entry name" value="CBD"/>
</dbReference>
<reference evidence="4 5" key="1">
    <citation type="submission" date="2016-02" db="EMBL/GenBank/DDBJ databases">
        <title>Genome analysis of coral dinoflagellate symbionts highlights evolutionary adaptations to a symbiotic lifestyle.</title>
        <authorList>
            <person name="Aranda M."/>
            <person name="Li Y."/>
            <person name="Liew Y.J."/>
            <person name="Baumgarten S."/>
            <person name="Simakov O."/>
            <person name="Wilson M."/>
            <person name="Piel J."/>
            <person name="Ashoor H."/>
            <person name="Bougouffa S."/>
            <person name="Bajic V.B."/>
            <person name="Ryu T."/>
            <person name="Ravasi T."/>
            <person name="Bayer T."/>
            <person name="Micklem G."/>
            <person name="Kim H."/>
            <person name="Bhak J."/>
            <person name="Lajeunesse T.C."/>
            <person name="Voolstra C.R."/>
        </authorList>
    </citation>
    <scope>NUCLEOTIDE SEQUENCE [LARGE SCALE GENOMIC DNA]</scope>
    <source>
        <strain evidence="4 5">CCMP2467</strain>
    </source>
</reference>
<feature type="region of interest" description="Disordered" evidence="2">
    <location>
        <begin position="157"/>
        <end position="176"/>
    </location>
</feature>